<organism evidence="2 3">
    <name type="scientific">Legionella resiliens</name>
    <dbReference type="NCBI Taxonomy" id="2905958"/>
    <lineage>
        <taxon>Bacteria</taxon>
        <taxon>Pseudomonadati</taxon>
        <taxon>Pseudomonadota</taxon>
        <taxon>Gammaproteobacteria</taxon>
        <taxon>Legionellales</taxon>
        <taxon>Legionellaceae</taxon>
        <taxon>Legionella</taxon>
    </lineage>
</organism>
<dbReference type="Proteomes" id="UP001320170">
    <property type="component" value="Unassembled WGS sequence"/>
</dbReference>
<dbReference type="EMBL" id="JAJTND010000005">
    <property type="protein sequence ID" value="MCE3533487.1"/>
    <property type="molecule type" value="Genomic_DNA"/>
</dbReference>
<evidence type="ECO:0008006" key="4">
    <source>
        <dbReference type="Google" id="ProtNLM"/>
    </source>
</evidence>
<evidence type="ECO:0000313" key="3">
    <source>
        <dbReference type="Proteomes" id="UP001320170"/>
    </source>
</evidence>
<dbReference type="RefSeq" id="WP_232891183.1">
    <property type="nucleotide sequence ID" value="NZ_JAJSPM010000009.1"/>
</dbReference>
<keyword evidence="3" id="KW-1185">Reference proteome</keyword>
<evidence type="ECO:0000256" key="1">
    <source>
        <dbReference type="SAM" id="MobiDB-lite"/>
    </source>
</evidence>
<feature type="region of interest" description="Disordered" evidence="1">
    <location>
        <begin position="258"/>
        <end position="297"/>
    </location>
</feature>
<feature type="compositionally biased region" description="Basic and acidic residues" evidence="1">
    <location>
        <begin position="157"/>
        <end position="174"/>
    </location>
</feature>
<name>A0ABS8X8G6_9GAMM</name>
<gene>
    <name evidence="2" type="ORF">LXO92_14010</name>
</gene>
<feature type="region of interest" description="Disordered" evidence="1">
    <location>
        <begin position="136"/>
        <end position="187"/>
    </location>
</feature>
<comment type="caution">
    <text evidence="2">The sequence shown here is derived from an EMBL/GenBank/DDBJ whole genome shotgun (WGS) entry which is preliminary data.</text>
</comment>
<feature type="compositionally biased region" description="Basic and acidic residues" evidence="1">
    <location>
        <begin position="273"/>
        <end position="291"/>
    </location>
</feature>
<protein>
    <recommendedName>
        <fullName evidence="4">Phasin domain-containing protein</fullName>
    </recommendedName>
</protein>
<proteinExistence type="predicted"/>
<accession>A0ABS8X8G6</accession>
<feature type="compositionally biased region" description="Polar residues" evidence="1">
    <location>
        <begin position="259"/>
        <end position="272"/>
    </location>
</feature>
<reference evidence="2 3" key="1">
    <citation type="journal article" date="2024" name="Pathogens">
        <title>Characterization of a Novel Species of Legionella Isolated from a Healthcare Facility: Legionella resiliens sp. nov.</title>
        <authorList>
            <person name="Cristino S."/>
            <person name="Pascale M.R."/>
            <person name="Marino F."/>
            <person name="Derelitto C."/>
            <person name="Salaris S."/>
            <person name="Orsini M."/>
            <person name="Squarzoni S."/>
            <person name="Grottola A."/>
            <person name="Girolamini L."/>
        </authorList>
    </citation>
    <scope>NUCLEOTIDE SEQUENCE [LARGE SCALE GENOMIC DNA]</scope>
    <source>
        <strain evidence="2 3">8cVS16</strain>
    </source>
</reference>
<sequence>MNQDYLQNWTRMAGEMQKPFQEMLALNVKTLQGLKYLTLEEMSSVKQPGELLDKQVKLMMENSHMILDYVTKSFQLFEYALLSHSKQFKENAVQSIKNSGAEPSKNRKTVSEIITKTVKPSERKKTANKNKIAVTKNTLMKSKDKTASNRIPIQNKVKPEQKTTESTRKQDVSARKSALPESKKDIPARKTVLSERKKVISINKPIISSERQKDAPVLSKAISDKKEDRLKTRMTKLERKMGMPEPGKGLLLNEMSILDDSTSNLPDIQNSISEHHTSQSEHPLTEQEGKGKNPFKQ</sequence>
<evidence type="ECO:0000313" key="2">
    <source>
        <dbReference type="EMBL" id="MCE3533487.1"/>
    </source>
</evidence>